<feature type="domain" description="Terpene synthase metal-binding" evidence="5">
    <location>
        <begin position="736"/>
        <end position="850"/>
    </location>
</feature>
<dbReference type="Gene3D" id="1.10.600.10">
    <property type="entry name" value="Farnesyl Diphosphate Synthase"/>
    <property type="match status" value="2"/>
</dbReference>
<dbReference type="Gene3D" id="1.50.10.130">
    <property type="entry name" value="Terpene synthase, N-terminal domain"/>
    <property type="match status" value="1"/>
</dbReference>
<dbReference type="Gene3D" id="1.50.10.160">
    <property type="match status" value="1"/>
</dbReference>
<gene>
    <name evidence="6" type="ORF">HYC85_017834</name>
</gene>
<proteinExistence type="predicted"/>
<dbReference type="InterPro" id="IPR001906">
    <property type="entry name" value="Terpene_synth_N"/>
</dbReference>
<dbReference type="GO" id="GO:0000287">
    <property type="term" value="F:magnesium ion binding"/>
    <property type="evidence" value="ECO:0007669"/>
    <property type="project" value="InterPro"/>
</dbReference>
<protein>
    <submittedName>
        <fullName evidence="6">Uncharacterized protein</fullName>
    </submittedName>
</protein>
<dbReference type="Pfam" id="PF01397">
    <property type="entry name" value="Terpene_synth"/>
    <property type="match status" value="1"/>
</dbReference>
<dbReference type="SFLD" id="SFLDG01014">
    <property type="entry name" value="Terpene_Cyclase_Like_1_N-term"/>
    <property type="match status" value="1"/>
</dbReference>
<evidence type="ECO:0000259" key="5">
    <source>
        <dbReference type="Pfam" id="PF03936"/>
    </source>
</evidence>
<dbReference type="FunFam" id="1.50.10.130:FF:000002">
    <property type="entry name" value="Ent-copalyl diphosphate synthase, chloroplastic"/>
    <property type="match status" value="1"/>
</dbReference>
<dbReference type="InterPro" id="IPR005630">
    <property type="entry name" value="Terpene_synthase_metal-bd"/>
</dbReference>
<keyword evidence="7" id="KW-1185">Reference proteome</keyword>
<comment type="caution">
    <text evidence="6">The sequence shown here is derived from an EMBL/GenBank/DDBJ whole genome shotgun (WGS) entry which is preliminary data.</text>
</comment>
<dbReference type="EMBL" id="JACBKZ010000008">
    <property type="protein sequence ID" value="KAF5943757.1"/>
    <property type="molecule type" value="Genomic_DNA"/>
</dbReference>
<evidence type="ECO:0000256" key="1">
    <source>
        <dbReference type="ARBA" id="ARBA00001946"/>
    </source>
</evidence>
<reference evidence="6 7" key="2">
    <citation type="submission" date="2020-07" db="EMBL/GenBank/DDBJ databases">
        <title>Genome assembly of wild tea tree DASZ reveals pedigree and selection history of tea varieties.</title>
        <authorList>
            <person name="Zhang W."/>
        </authorList>
    </citation>
    <scope>NUCLEOTIDE SEQUENCE [LARGE SCALE GENOMIC DNA]</scope>
    <source>
        <strain evidence="7">cv. G240</strain>
        <tissue evidence="6">Leaf</tissue>
    </source>
</reference>
<accession>A0A7J7GTH3</accession>
<dbReference type="GO" id="GO:0016102">
    <property type="term" value="P:diterpenoid biosynthetic process"/>
    <property type="evidence" value="ECO:0007669"/>
    <property type="project" value="TreeGrafter"/>
</dbReference>
<dbReference type="InterPro" id="IPR036965">
    <property type="entry name" value="Terpene_synth_N_sf"/>
</dbReference>
<keyword evidence="3" id="KW-0460">Magnesium</keyword>
<evidence type="ECO:0000313" key="7">
    <source>
        <dbReference type="Proteomes" id="UP000593564"/>
    </source>
</evidence>
<dbReference type="AlphaFoldDB" id="A0A7J7GTH3"/>
<dbReference type="SUPFAM" id="SSF48576">
    <property type="entry name" value="Terpenoid synthases"/>
    <property type="match status" value="1"/>
</dbReference>
<evidence type="ECO:0000256" key="2">
    <source>
        <dbReference type="ARBA" id="ARBA00022723"/>
    </source>
</evidence>
<dbReference type="InterPro" id="IPR050148">
    <property type="entry name" value="Terpene_synthase-like"/>
</dbReference>
<dbReference type="PANTHER" id="PTHR31739">
    <property type="entry name" value="ENT-COPALYL DIPHOSPHATE SYNTHASE, CHLOROPLASTIC"/>
    <property type="match status" value="1"/>
</dbReference>
<reference evidence="7" key="1">
    <citation type="journal article" date="2020" name="Nat. Commun.">
        <title>Genome assembly of wild tea tree DASZ reveals pedigree and selection history of tea varieties.</title>
        <authorList>
            <person name="Zhang W."/>
            <person name="Zhang Y."/>
            <person name="Qiu H."/>
            <person name="Guo Y."/>
            <person name="Wan H."/>
            <person name="Zhang X."/>
            <person name="Scossa F."/>
            <person name="Alseekh S."/>
            <person name="Zhang Q."/>
            <person name="Wang P."/>
            <person name="Xu L."/>
            <person name="Schmidt M.H."/>
            <person name="Jia X."/>
            <person name="Li D."/>
            <person name="Zhu A."/>
            <person name="Guo F."/>
            <person name="Chen W."/>
            <person name="Ni D."/>
            <person name="Usadel B."/>
            <person name="Fernie A.R."/>
            <person name="Wen W."/>
        </authorList>
    </citation>
    <scope>NUCLEOTIDE SEQUENCE [LARGE SCALE GENOMIC DNA]</scope>
    <source>
        <strain evidence="7">cv. G240</strain>
    </source>
</reference>
<sequence length="1042" mass="119262">MSHVVAFKEKGIEDVLVRRGGGRDVVVTFKSKEAKDAKLPLVREWCRDWCEFVKEWEPGACAEQERCLWLRCHGVPLSMWNRNTFSKIGNIWGSVIRLEGDICQPKSFSYGRVRIATQCMDFINKTINLECKGRLYPVMVCEEQPVSIFDNGSSILSEVEDVHSSNGAVNQEPVAGCGAGNEADDMPKEVEEEDDELANSDTVVVETQCGLEPTYKAVQINTVVVEPECGVGNIVGRACSASKQQKHLSVGEALVLNKLSSLASIQALVDQIKQEMFSTSNFYSFVSPSAYDTAWIAMVPHIQQTGCPMFKGYLDWVLNNQKEEGFWGEVGNDGLPIIDSLPTTLACMVHSKHGADLWKEKIRERKSLEFIHANSKMLLKLKGCHLPRWFAIVFPAMVELAQAAGLEVVFPIEIEGVISNISFQRQQILETEELVDKYHYPPLLSYLEALPPSYVIHSEDIVMNLSEDGSLFQSPSATAHAFLATRNQKCMDYIESLVQRCPNGVPPMYPVDAELISLCMVNQIQRLGLAEHFTKENEEILEHIYWTYKNQELEVTKVNLVPAKIFKDSLAFRLLRMHGYDVTPRSFCWFLYQEDIMVHMEQNSEYFASALYNVYRATDLMFSGEFELEQARLFSSKLLEKVLTLKNENDNLAILPDFHRVIEHELGLPWIARLDHLDHRMWIEENKVDTLWMGKACFYRLSCKHNDKLMQLAVENYEFRQSIYRNELDELKRWSKEWGLSDMGFGREKTTYCYFAVASSTSLPHNSIARMIVAKSAILVTVADDFFDLEGSLNDLQNLTLAVQRWDGKGLSGHGKIIFCALDNFVSDIAAKHLHQKGSDIMENLQDMKEIAVGKKNLVMLYLNENPQADMEKSIAYVKEMLDEKKKELLKHALIDGFNDLPKPCKHFHLSCLKVFQMFFNSNNVYDSTADLLHDIKKAIYIPLEYQIPKPLKPLRPLPTKHNNESSKVQACFIKTFKYRGTKKFIGQQFTRTNSRIGCEKVIKSYRTFIRFMRLHLRNGAIYSLQLITWIWIKNRDIESEL</sequence>
<evidence type="ECO:0000256" key="3">
    <source>
        <dbReference type="ARBA" id="ARBA00022842"/>
    </source>
</evidence>
<comment type="cofactor">
    <cofactor evidence="1">
        <name>Mg(2+)</name>
        <dbReference type="ChEBI" id="CHEBI:18420"/>
    </cofactor>
</comment>
<dbReference type="Pfam" id="PF03936">
    <property type="entry name" value="Terpene_synth_C"/>
    <property type="match status" value="1"/>
</dbReference>
<name>A0A7J7GTH3_CAMSI</name>
<dbReference type="InterPro" id="IPR008930">
    <property type="entry name" value="Terpenoid_cyclase/PrenylTrfase"/>
</dbReference>
<organism evidence="6 7">
    <name type="scientific">Camellia sinensis</name>
    <name type="common">Tea plant</name>
    <name type="synonym">Thea sinensis</name>
    <dbReference type="NCBI Taxonomy" id="4442"/>
    <lineage>
        <taxon>Eukaryota</taxon>
        <taxon>Viridiplantae</taxon>
        <taxon>Streptophyta</taxon>
        <taxon>Embryophyta</taxon>
        <taxon>Tracheophyta</taxon>
        <taxon>Spermatophyta</taxon>
        <taxon>Magnoliopsida</taxon>
        <taxon>eudicotyledons</taxon>
        <taxon>Gunneridae</taxon>
        <taxon>Pentapetalae</taxon>
        <taxon>asterids</taxon>
        <taxon>Ericales</taxon>
        <taxon>Theaceae</taxon>
        <taxon>Camellia</taxon>
    </lineage>
</organism>
<dbReference type="GO" id="GO:0010333">
    <property type="term" value="F:terpene synthase activity"/>
    <property type="evidence" value="ECO:0007669"/>
    <property type="project" value="InterPro"/>
</dbReference>
<dbReference type="InterPro" id="IPR008949">
    <property type="entry name" value="Isoprenoid_synthase_dom_sf"/>
</dbReference>
<evidence type="ECO:0000313" key="6">
    <source>
        <dbReference type="EMBL" id="KAF5943757.1"/>
    </source>
</evidence>
<feature type="domain" description="Terpene synthase N-terminal" evidence="4">
    <location>
        <begin position="467"/>
        <end position="666"/>
    </location>
</feature>
<dbReference type="PANTHER" id="PTHR31739:SF25">
    <property type="entry name" value="(E,E)-GERANYLLINALOOL SYNTHASE"/>
    <property type="match status" value="1"/>
</dbReference>
<evidence type="ECO:0000259" key="4">
    <source>
        <dbReference type="Pfam" id="PF01397"/>
    </source>
</evidence>
<dbReference type="Proteomes" id="UP000593564">
    <property type="component" value="Unassembled WGS sequence"/>
</dbReference>
<dbReference type="SUPFAM" id="SSF48239">
    <property type="entry name" value="Terpenoid cyclases/Protein prenyltransferases"/>
    <property type="match status" value="2"/>
</dbReference>
<keyword evidence="2" id="KW-0479">Metal-binding</keyword>